<dbReference type="SUPFAM" id="SSF53383">
    <property type="entry name" value="PLP-dependent transferases"/>
    <property type="match status" value="1"/>
</dbReference>
<feature type="modified residue" description="N6-(pyridoxal phosphate)lysine" evidence="4">
    <location>
        <position position="207"/>
    </location>
</feature>
<reference evidence="7" key="1">
    <citation type="submission" date="2016-04" db="EMBL/GenBank/DDBJ databases">
        <authorList>
            <person name="Evans L.H."/>
            <person name="Alamgir A."/>
            <person name="Owens N."/>
            <person name="Weber N.D."/>
            <person name="Virtaneva K."/>
            <person name="Barbian K."/>
            <person name="Babar A."/>
            <person name="Rosenke K."/>
        </authorList>
    </citation>
    <scope>NUCLEOTIDE SEQUENCE</scope>
    <source>
        <strain evidence="7">86</strain>
    </source>
</reference>
<dbReference type="PANTHER" id="PTHR30244:SF9">
    <property type="entry name" value="PROTEIN RV3402C"/>
    <property type="match status" value="1"/>
</dbReference>
<dbReference type="CDD" id="cd00616">
    <property type="entry name" value="AHBA_syn"/>
    <property type="match status" value="1"/>
</dbReference>
<dbReference type="GO" id="GO:0030170">
    <property type="term" value="F:pyridoxal phosphate binding"/>
    <property type="evidence" value="ECO:0007669"/>
    <property type="project" value="TreeGrafter"/>
</dbReference>
<evidence type="ECO:0000313" key="7">
    <source>
        <dbReference type="EMBL" id="SBV98374.1"/>
    </source>
</evidence>
<evidence type="ECO:0000256" key="4">
    <source>
        <dbReference type="PIRSR" id="PIRSR000390-2"/>
    </source>
</evidence>
<evidence type="ECO:0000256" key="2">
    <source>
        <dbReference type="ARBA" id="ARBA00037999"/>
    </source>
</evidence>
<comment type="similarity">
    <text evidence="2 5">Belongs to the DegT/DnrJ/EryC1 family.</text>
</comment>
<dbReference type="InterPro" id="IPR015421">
    <property type="entry name" value="PyrdxlP-dep_Trfase_major"/>
</dbReference>
<dbReference type="PIRSF" id="PIRSF000390">
    <property type="entry name" value="PLP_StrS"/>
    <property type="match status" value="1"/>
</dbReference>
<name>A0A212JG21_9DELT</name>
<keyword evidence="7" id="KW-0808">Transferase</keyword>
<keyword evidence="7" id="KW-0032">Aminotransferase</keyword>
<evidence type="ECO:0000256" key="1">
    <source>
        <dbReference type="ARBA" id="ARBA00022898"/>
    </source>
</evidence>
<proteinExistence type="inferred from homology"/>
<sequence length="380" mass="41622">MKQTQRRGQTPSDPEQPGGTGARGEDIFVTQAVLPSPDVYSRYLDAIFTSRQLTNEGAFARQLEKELAHTFAVPFVSLCTNGTLALQMAIRLKNLQGKDVITTPFTYVATASALLWENCTPIFADIDEETLCLSPQAAAMAVTENTAGILPVHIYGNACDTDAFESLSRTHGLVCIYDAAQAVGCEYKGKSLAAYGDVATLSLHATKVFHTVEGGAVITHDKDSRDRIALLRAFGHRGDDHKQLGINAKLSELHAVMGLALLPELAANIAGRKRVSALYDALLPMGGLRKPALRQDLEYNYAYYPVIFDDPKRMARTIAAMNEQRIFPRRYFYPALNTLPYMPERPSCPVAEDLAERVLCLPLYAALDEAAVARIASLIR</sequence>
<dbReference type="PANTHER" id="PTHR30244">
    <property type="entry name" value="TRANSAMINASE"/>
    <property type="match status" value="1"/>
</dbReference>
<dbReference type="AlphaFoldDB" id="A0A212JG21"/>
<dbReference type="GO" id="GO:0008483">
    <property type="term" value="F:transaminase activity"/>
    <property type="evidence" value="ECO:0007669"/>
    <property type="project" value="UniProtKB-KW"/>
</dbReference>
<feature type="compositionally biased region" description="Polar residues" evidence="6">
    <location>
        <begin position="1"/>
        <end position="13"/>
    </location>
</feature>
<accession>A0A212JG21</accession>
<evidence type="ECO:0000256" key="5">
    <source>
        <dbReference type="RuleBase" id="RU004508"/>
    </source>
</evidence>
<dbReference type="Gene3D" id="3.40.640.10">
    <property type="entry name" value="Type I PLP-dependent aspartate aminotransferase-like (Major domain)"/>
    <property type="match status" value="1"/>
</dbReference>
<organism evidence="7">
    <name type="scientific">uncultured delta proteobacterium</name>
    <dbReference type="NCBI Taxonomy" id="34034"/>
    <lineage>
        <taxon>Bacteria</taxon>
        <taxon>Deltaproteobacteria</taxon>
        <taxon>environmental samples</taxon>
    </lineage>
</organism>
<dbReference type="InterPro" id="IPR000653">
    <property type="entry name" value="DegT/StrS_aminotransferase"/>
</dbReference>
<dbReference type="EMBL" id="FLUQ01000001">
    <property type="protein sequence ID" value="SBV98374.1"/>
    <property type="molecule type" value="Genomic_DNA"/>
</dbReference>
<dbReference type="Pfam" id="PF01041">
    <property type="entry name" value="DegT_DnrJ_EryC1"/>
    <property type="match status" value="1"/>
</dbReference>
<evidence type="ECO:0000256" key="3">
    <source>
        <dbReference type="PIRSR" id="PIRSR000390-1"/>
    </source>
</evidence>
<dbReference type="GO" id="GO:0000271">
    <property type="term" value="P:polysaccharide biosynthetic process"/>
    <property type="evidence" value="ECO:0007669"/>
    <property type="project" value="TreeGrafter"/>
</dbReference>
<feature type="active site" description="Proton acceptor" evidence="3">
    <location>
        <position position="207"/>
    </location>
</feature>
<evidence type="ECO:0000256" key="6">
    <source>
        <dbReference type="SAM" id="MobiDB-lite"/>
    </source>
</evidence>
<gene>
    <name evidence="7" type="ORF">KL86DPRO_11379</name>
</gene>
<feature type="region of interest" description="Disordered" evidence="6">
    <location>
        <begin position="1"/>
        <end position="23"/>
    </location>
</feature>
<keyword evidence="1 4" id="KW-0663">Pyridoxal phosphate</keyword>
<protein>
    <submittedName>
        <fullName evidence="7">DegT/DnrJ/EryC1/StrS aminotransferase</fullName>
    </submittedName>
</protein>
<dbReference type="InterPro" id="IPR015424">
    <property type="entry name" value="PyrdxlP-dep_Trfase"/>
</dbReference>